<feature type="compositionally biased region" description="Gly residues" evidence="5">
    <location>
        <begin position="81"/>
        <end position="116"/>
    </location>
</feature>
<dbReference type="GO" id="GO:0000978">
    <property type="term" value="F:RNA polymerase II cis-regulatory region sequence-specific DNA binding"/>
    <property type="evidence" value="ECO:0007669"/>
    <property type="project" value="TreeGrafter"/>
</dbReference>
<evidence type="ECO:0000256" key="1">
    <source>
        <dbReference type="ARBA" id="ARBA00004123"/>
    </source>
</evidence>
<evidence type="ECO:0000256" key="2">
    <source>
        <dbReference type="ARBA" id="ARBA00023242"/>
    </source>
</evidence>
<evidence type="ECO:0000256" key="5">
    <source>
        <dbReference type="SAM" id="MobiDB-lite"/>
    </source>
</evidence>
<feature type="compositionally biased region" description="Low complexity" evidence="5">
    <location>
        <begin position="20"/>
        <end position="47"/>
    </location>
</feature>
<feature type="compositionally biased region" description="Polar residues" evidence="5">
    <location>
        <begin position="353"/>
        <end position="365"/>
    </location>
</feature>
<keyword evidence="2" id="KW-0539">Nucleus</keyword>
<dbReference type="InterPro" id="IPR009061">
    <property type="entry name" value="DNA-bd_dom_put_sf"/>
</dbReference>
<evidence type="ECO:0000313" key="8">
    <source>
        <dbReference type="RefSeq" id="XP_039241106.1"/>
    </source>
</evidence>
<dbReference type="GeneID" id="113983945"/>
<feature type="compositionally biased region" description="Polar residues" evidence="5">
    <location>
        <begin position="138"/>
        <end position="149"/>
    </location>
</feature>
<feature type="coiled-coil region" evidence="4">
    <location>
        <begin position="597"/>
        <end position="680"/>
    </location>
</feature>
<feature type="domain" description="SKI/SNO/DAC" evidence="6">
    <location>
        <begin position="137"/>
        <end position="245"/>
    </location>
</feature>
<comment type="similarity">
    <text evidence="3">Belongs to the DACH/dachshund family.</text>
</comment>
<sequence>MAVPAALIPPTQLVPPQPPVSTSAACTTTTTTSSSATSSAATSSPSPSIAPPPAASGTNLFRPEPIAAAAAAAATVTSTTSGGGGNGSGGGSGGGSPSLGTGGGGSSSSSSGGSGGTSTPNASAASAAGSLPGKPVYSTPSPVENTPQNNECKMVDLRGAKVASFTVEGCELICLPQAFDLFLKHLVGGLHTVYTKLKRLEITPVVCNVEQVRILRGLGAIQPGVNRCKLISRKDFETLYNDCTNASSRPGRPPKRTQSVTSPENSHIMPHSVPGLMSPGIIPPTGLTAAAAAAATATNAAIAEAMKVKKIKLEAMSNYHANNNQHGADSENGDLNSSVGSSDGSWDKEKLQSPPTQGSQASVNHPSLPGQHNVPVSHPLNPLQQNHLLPNGLELPFMMMPHPLIPVSLPPASVTMAMSQMNHLSTIANMAAAAQVQSPPSRVETSVIKERVPDSPSPAPSLEEGRRPGSHPSSHRSSSVSSSPARTESSSDRIPVHQNGLSMNQMLMGLSPNVLPGPKEGDLAGHDVGHETKRIHIEKDETPLSTPTARDSLDKLSLTGHGQPLPPGFPSPFLFPDGLSSIETLLTNIQGLLKVAIDNARAQEKQVQLEKTELKMELFRERELRETLEKQLAVEQKNRAIIQKRLKKEKKAKRKLQEALEFETKRREQAEQTLKQATSTDSLRVLNDSLTPEIEADRSGGRTDAERTIQDFYHSEIQRTLKQSIQLVGFSVKMLKNPTVQ</sequence>
<organism evidence="7 8">
    <name type="scientific">Pipra filicauda</name>
    <name type="common">Wire-tailed manakin</name>
    <dbReference type="NCBI Taxonomy" id="649802"/>
    <lineage>
        <taxon>Eukaryota</taxon>
        <taxon>Metazoa</taxon>
        <taxon>Chordata</taxon>
        <taxon>Craniata</taxon>
        <taxon>Vertebrata</taxon>
        <taxon>Euteleostomi</taxon>
        <taxon>Archelosauria</taxon>
        <taxon>Archosauria</taxon>
        <taxon>Dinosauria</taxon>
        <taxon>Saurischia</taxon>
        <taxon>Theropoda</taxon>
        <taxon>Coelurosauria</taxon>
        <taxon>Aves</taxon>
        <taxon>Neognathae</taxon>
        <taxon>Neoaves</taxon>
        <taxon>Telluraves</taxon>
        <taxon>Australaves</taxon>
        <taxon>Passeriformes</taxon>
        <taxon>Pipridae</taxon>
        <taxon>Pipra</taxon>
    </lineage>
</organism>
<dbReference type="Proteomes" id="UP000504627">
    <property type="component" value="Unplaced"/>
</dbReference>
<reference evidence="8" key="1">
    <citation type="submission" date="2025-08" db="UniProtKB">
        <authorList>
            <consortium name="RefSeq"/>
        </authorList>
    </citation>
    <scope>IDENTIFICATION</scope>
    <source>
        <tissue evidence="8">Muscle</tissue>
    </source>
</reference>
<evidence type="ECO:0000259" key="6">
    <source>
        <dbReference type="Pfam" id="PF02437"/>
    </source>
</evidence>
<dbReference type="RefSeq" id="XP_039241106.1">
    <property type="nucleotide sequence ID" value="XM_039385172.1"/>
</dbReference>
<dbReference type="GO" id="GO:0005634">
    <property type="term" value="C:nucleus"/>
    <property type="evidence" value="ECO:0007669"/>
    <property type="project" value="UniProtKB-SubCell"/>
</dbReference>
<dbReference type="GO" id="GO:0005667">
    <property type="term" value="C:transcription regulator complex"/>
    <property type="evidence" value="ECO:0007669"/>
    <property type="project" value="TreeGrafter"/>
</dbReference>
<proteinExistence type="inferred from homology"/>
<evidence type="ECO:0000256" key="3">
    <source>
        <dbReference type="ARBA" id="ARBA00038192"/>
    </source>
</evidence>
<feature type="compositionally biased region" description="Polar residues" evidence="5">
    <location>
        <begin position="256"/>
        <end position="265"/>
    </location>
</feature>
<feature type="compositionally biased region" description="Polar residues" evidence="5">
    <location>
        <begin position="322"/>
        <end position="344"/>
    </location>
</feature>
<dbReference type="PANTHER" id="PTHR12577">
    <property type="entry name" value="DACHSHUND"/>
    <property type="match status" value="1"/>
</dbReference>
<protein>
    <submittedName>
        <fullName evidence="8">Dachshund homolog 1</fullName>
    </submittedName>
</protein>
<feature type="compositionally biased region" description="Low complexity" evidence="5">
    <location>
        <begin position="378"/>
        <end position="387"/>
    </location>
</feature>
<dbReference type="SUPFAM" id="SSF46955">
    <property type="entry name" value="Putative DNA-binding domain"/>
    <property type="match status" value="1"/>
</dbReference>
<dbReference type="InParanoid" id="A0A7R5KHT3"/>
<feature type="region of interest" description="Disordered" evidence="5">
    <location>
        <begin position="1"/>
        <end position="149"/>
    </location>
</feature>
<feature type="compositionally biased region" description="Basic and acidic residues" evidence="5">
    <location>
        <begin position="695"/>
        <end position="705"/>
    </location>
</feature>
<dbReference type="InterPro" id="IPR037000">
    <property type="entry name" value="Ski_DNA-bd_sf"/>
</dbReference>
<dbReference type="PANTHER" id="PTHR12577:SF14">
    <property type="entry name" value="DACHSHUND HOMOLOG 1"/>
    <property type="match status" value="1"/>
</dbReference>
<feature type="region of interest" description="Disordered" evidence="5">
    <location>
        <begin position="322"/>
        <end position="387"/>
    </location>
</feature>
<feature type="region of interest" description="Disordered" evidence="5">
    <location>
        <begin position="244"/>
        <end position="270"/>
    </location>
</feature>
<dbReference type="FunFam" id="3.10.260.20:FF:000001">
    <property type="entry name" value="Dachshund homolog 1"/>
    <property type="match status" value="1"/>
</dbReference>
<dbReference type="Pfam" id="PF02437">
    <property type="entry name" value="Ski_Sno_DHD"/>
    <property type="match status" value="1"/>
</dbReference>
<feature type="region of interest" description="Disordered" evidence="5">
    <location>
        <begin position="438"/>
        <end position="496"/>
    </location>
</feature>
<evidence type="ECO:0000256" key="4">
    <source>
        <dbReference type="SAM" id="Coils"/>
    </source>
</evidence>
<name>A0A7R5KHT3_9PASS</name>
<keyword evidence="4" id="KW-0175">Coiled coil</keyword>
<accession>A0A7R5KHT3</accession>
<evidence type="ECO:0000313" key="7">
    <source>
        <dbReference type="Proteomes" id="UP000504627"/>
    </source>
</evidence>
<dbReference type="CTD" id="1602"/>
<keyword evidence="7" id="KW-1185">Reference proteome</keyword>
<dbReference type="CDD" id="cd21081">
    <property type="entry name" value="DHD_Dac"/>
    <property type="match status" value="1"/>
</dbReference>
<dbReference type="InterPro" id="IPR052417">
    <property type="entry name" value="Dachshund_domain"/>
</dbReference>
<feature type="region of interest" description="Disordered" evidence="5">
    <location>
        <begin position="685"/>
        <end position="705"/>
    </location>
</feature>
<dbReference type="Gene3D" id="3.10.260.20">
    <property type="entry name" value="Ski"/>
    <property type="match status" value="1"/>
</dbReference>
<dbReference type="GO" id="GO:0000981">
    <property type="term" value="F:DNA-binding transcription factor activity, RNA polymerase II-specific"/>
    <property type="evidence" value="ECO:0007669"/>
    <property type="project" value="TreeGrafter"/>
</dbReference>
<gene>
    <name evidence="8" type="primary">DACH1</name>
</gene>
<feature type="compositionally biased region" description="Low complexity" evidence="5">
    <location>
        <begin position="470"/>
        <end position="488"/>
    </location>
</feature>
<dbReference type="AlphaFoldDB" id="A0A7R5KHT3"/>
<feature type="compositionally biased region" description="Low complexity" evidence="5">
    <location>
        <begin position="117"/>
        <end position="133"/>
    </location>
</feature>
<feature type="compositionally biased region" description="Low complexity" evidence="5">
    <location>
        <begin position="67"/>
        <end position="80"/>
    </location>
</feature>
<dbReference type="InterPro" id="IPR003380">
    <property type="entry name" value="SKI/SNO/DAC"/>
</dbReference>
<comment type="subcellular location">
    <subcellularLocation>
        <location evidence="1">Nucleus</location>
    </subcellularLocation>
</comment>